<dbReference type="InterPro" id="IPR000182">
    <property type="entry name" value="GNAT_dom"/>
</dbReference>
<dbReference type="RefSeq" id="WP_231004754.1">
    <property type="nucleotide sequence ID" value="NZ_JAJNEC010000005.1"/>
</dbReference>
<organism evidence="2 3">
    <name type="scientific">Niabella pedocola</name>
    <dbReference type="NCBI Taxonomy" id="1752077"/>
    <lineage>
        <taxon>Bacteria</taxon>
        <taxon>Pseudomonadati</taxon>
        <taxon>Bacteroidota</taxon>
        <taxon>Chitinophagia</taxon>
        <taxon>Chitinophagales</taxon>
        <taxon>Chitinophagaceae</taxon>
        <taxon>Niabella</taxon>
    </lineage>
</organism>
<dbReference type="PROSITE" id="PS51186">
    <property type="entry name" value="GNAT"/>
    <property type="match status" value="1"/>
</dbReference>
<feature type="domain" description="N-acetyltransferase" evidence="1">
    <location>
        <begin position="21"/>
        <end position="179"/>
    </location>
</feature>
<dbReference type="InterPro" id="IPR016181">
    <property type="entry name" value="Acyl_CoA_acyltransferase"/>
</dbReference>
<reference evidence="2 3" key="1">
    <citation type="submission" date="2021-11" db="EMBL/GenBank/DDBJ databases">
        <title>Genomic of Niabella pedocola.</title>
        <authorList>
            <person name="Wu T."/>
        </authorList>
    </citation>
    <scope>NUCLEOTIDE SEQUENCE [LARGE SCALE GENOMIC DNA]</scope>
    <source>
        <strain evidence="2 3">JCM 31011</strain>
    </source>
</reference>
<evidence type="ECO:0000313" key="2">
    <source>
        <dbReference type="EMBL" id="MCD2423491.1"/>
    </source>
</evidence>
<protein>
    <submittedName>
        <fullName evidence="2">GNAT family N-acetyltransferase</fullName>
    </submittedName>
</protein>
<dbReference type="Pfam" id="PF13302">
    <property type="entry name" value="Acetyltransf_3"/>
    <property type="match status" value="1"/>
</dbReference>
<dbReference type="Gene3D" id="3.40.630.30">
    <property type="match status" value="1"/>
</dbReference>
<gene>
    <name evidence="2" type="ORF">LQ567_12010</name>
</gene>
<keyword evidence="3" id="KW-1185">Reference proteome</keyword>
<sequence length="179" mass="20630">MPGHPFTPPFSIQPVLENAQVKLIPLKAEDFERLYAVASDPAIWQMHPNKNRYQRDVFDTFFEGALQSGGAFLCQAMPAGTLAGCTRFYNYDPAEHSIFIGYTFYATRFWGTGLNAEVKHLMLDYIFRFVRTVYFHIGAENYRSQKAIEKLGAIKLRAEWVAYYGEPDRLNFVYGIHRP</sequence>
<dbReference type="EMBL" id="JAJNEC010000005">
    <property type="protein sequence ID" value="MCD2423491.1"/>
    <property type="molecule type" value="Genomic_DNA"/>
</dbReference>
<evidence type="ECO:0000313" key="3">
    <source>
        <dbReference type="Proteomes" id="UP001199816"/>
    </source>
</evidence>
<proteinExistence type="predicted"/>
<dbReference type="SUPFAM" id="SSF55729">
    <property type="entry name" value="Acyl-CoA N-acyltransferases (Nat)"/>
    <property type="match status" value="1"/>
</dbReference>
<evidence type="ECO:0000259" key="1">
    <source>
        <dbReference type="PROSITE" id="PS51186"/>
    </source>
</evidence>
<dbReference type="Proteomes" id="UP001199816">
    <property type="component" value="Unassembled WGS sequence"/>
</dbReference>
<dbReference type="PANTHER" id="PTHR43610">
    <property type="entry name" value="BLL6696 PROTEIN"/>
    <property type="match status" value="1"/>
</dbReference>
<name>A0ABS8PQX2_9BACT</name>
<accession>A0ABS8PQX2</accession>
<dbReference type="PANTHER" id="PTHR43610:SF1">
    <property type="entry name" value="N-ACETYLTRANSFERASE DOMAIN-CONTAINING PROTEIN"/>
    <property type="match status" value="1"/>
</dbReference>
<comment type="caution">
    <text evidence="2">The sequence shown here is derived from an EMBL/GenBank/DDBJ whole genome shotgun (WGS) entry which is preliminary data.</text>
</comment>